<evidence type="ECO:0000313" key="2">
    <source>
        <dbReference type="EMBL" id="CAA9481515.1"/>
    </source>
</evidence>
<name>A0A6J4RZT1_9ACTN</name>
<dbReference type="AlphaFoldDB" id="A0A6J4RZT1"/>
<organism evidence="2">
    <name type="scientific">uncultured Solirubrobacteraceae bacterium</name>
    <dbReference type="NCBI Taxonomy" id="1162706"/>
    <lineage>
        <taxon>Bacteria</taxon>
        <taxon>Bacillati</taxon>
        <taxon>Actinomycetota</taxon>
        <taxon>Thermoleophilia</taxon>
        <taxon>Solirubrobacterales</taxon>
        <taxon>Solirubrobacteraceae</taxon>
        <taxon>environmental samples</taxon>
    </lineage>
</organism>
<feature type="compositionally biased region" description="Basic and acidic residues" evidence="1">
    <location>
        <begin position="25"/>
        <end position="39"/>
    </location>
</feature>
<proteinExistence type="predicted"/>
<feature type="region of interest" description="Disordered" evidence="1">
    <location>
        <begin position="1"/>
        <end position="88"/>
    </location>
</feature>
<evidence type="ECO:0000256" key="1">
    <source>
        <dbReference type="SAM" id="MobiDB-lite"/>
    </source>
</evidence>
<gene>
    <name evidence="2" type="ORF">AVDCRST_MAG30-823</name>
</gene>
<feature type="compositionally biased region" description="Low complexity" evidence="1">
    <location>
        <begin position="63"/>
        <end position="78"/>
    </location>
</feature>
<accession>A0A6J4RZT1</accession>
<feature type="non-terminal residue" evidence="2">
    <location>
        <position position="1"/>
    </location>
</feature>
<feature type="non-terminal residue" evidence="2">
    <location>
        <position position="88"/>
    </location>
</feature>
<dbReference type="EMBL" id="CADCVS010000137">
    <property type="protein sequence ID" value="CAA9481515.1"/>
    <property type="molecule type" value="Genomic_DNA"/>
</dbReference>
<feature type="compositionally biased region" description="Gly residues" evidence="1">
    <location>
        <begin position="79"/>
        <end position="88"/>
    </location>
</feature>
<reference evidence="2" key="1">
    <citation type="submission" date="2020-02" db="EMBL/GenBank/DDBJ databases">
        <authorList>
            <person name="Meier V. D."/>
        </authorList>
    </citation>
    <scope>NUCLEOTIDE SEQUENCE</scope>
    <source>
        <strain evidence="2">AVDCRST_MAG30</strain>
    </source>
</reference>
<sequence>LDEGDEAPRRVRVGRRLPAQGDALPVRDHRPDPEHHADLRPQLLLGDPAALRRRHRPGRPPQLARGPAARVLRGARPRVGGGAGRPAM</sequence>
<protein>
    <submittedName>
        <fullName evidence="2">Uncharacterized protein</fullName>
    </submittedName>
</protein>